<name>A0A2G1DP03_AGGAC</name>
<protein>
    <submittedName>
        <fullName evidence="1">Uncharacterized protein</fullName>
    </submittedName>
</protein>
<accession>A0A2G1DP03</accession>
<dbReference type="EMBL" id="PCGW01000018">
    <property type="protein sequence ID" value="PHO20066.1"/>
    <property type="molecule type" value="Genomic_DNA"/>
</dbReference>
<evidence type="ECO:0000313" key="1">
    <source>
        <dbReference type="EMBL" id="PHO20066.1"/>
    </source>
</evidence>
<gene>
    <name evidence="1" type="ORF">CQR80_09000</name>
</gene>
<comment type="caution">
    <text evidence="1">The sequence shown here is derived from an EMBL/GenBank/DDBJ whole genome shotgun (WGS) entry which is preliminary data.</text>
</comment>
<organism evidence="1 2">
    <name type="scientific">Aggregatibacter actinomycetemcomitans</name>
    <name type="common">Actinobacillus actinomycetemcomitans</name>
    <name type="synonym">Haemophilus actinomycetemcomitans</name>
    <dbReference type="NCBI Taxonomy" id="714"/>
    <lineage>
        <taxon>Bacteria</taxon>
        <taxon>Pseudomonadati</taxon>
        <taxon>Pseudomonadota</taxon>
        <taxon>Gammaproteobacteria</taxon>
        <taxon>Pasteurellales</taxon>
        <taxon>Pasteurellaceae</taxon>
        <taxon>Aggregatibacter</taxon>
    </lineage>
</organism>
<sequence length="327" mass="36676">MAYQTGTAGNIAALFEKLADFIKPLNWQVVHQSASKLYLEQLKTHKFWAIEYLPTPGKIERKDVIYIMPCSAIDKDKGALEQPGSPNQKGNAENQMETSVNLFSDGPFVSYDFMATEDYIHVVFEREARLYRHFGLGQLIKDIDFEGGEYAYGTWLYSENESRNNSNLCVYGMGQGYHIYSSVLRAEGLAGESRSPWYFCGANRADNTTAGVHFFGTNTGAMLDRSVGHTADDVLTAISNSTLGQVVMPNPNVITAHLRNDTYARLGIVPDRYHVNMYGIIPRTILTINAQKWLIIPASGYHNDLDWRVKELPDSSGRHGVAYRLVE</sequence>
<reference evidence="1 2" key="1">
    <citation type="submission" date="2017-10" db="EMBL/GenBank/DDBJ databases">
        <title>Draft genome sequences of Aggregatibacter actinomycetemcomitans strains 310a and 310b.</title>
        <authorList>
            <person name="May A.C."/>
            <person name="Ohta H."/>
            <person name="Maeda H."/>
            <person name="Kokeguchi S."/>
            <person name="Cugini C."/>
        </authorList>
    </citation>
    <scope>NUCLEOTIDE SEQUENCE [LARGE SCALE GENOMIC DNA]</scope>
    <source>
        <strain evidence="1 2">310b</strain>
    </source>
</reference>
<dbReference type="RefSeq" id="WP_053330281.1">
    <property type="nucleotide sequence ID" value="NZ_JABJYZ010000236.1"/>
</dbReference>
<dbReference type="Proteomes" id="UP000226080">
    <property type="component" value="Unassembled WGS sequence"/>
</dbReference>
<proteinExistence type="predicted"/>
<evidence type="ECO:0000313" key="2">
    <source>
        <dbReference type="Proteomes" id="UP000226080"/>
    </source>
</evidence>
<keyword evidence="2" id="KW-1185">Reference proteome</keyword>